<evidence type="ECO:0000313" key="8">
    <source>
        <dbReference type="Proteomes" id="UP001596074"/>
    </source>
</evidence>
<dbReference type="PIRSF" id="PIRSF006060">
    <property type="entry name" value="AA_transporter"/>
    <property type="match status" value="1"/>
</dbReference>
<name>A0ABW1A5L0_9ACTN</name>
<evidence type="ECO:0000256" key="1">
    <source>
        <dbReference type="ARBA" id="ARBA00004141"/>
    </source>
</evidence>
<dbReference type="RefSeq" id="WP_378286045.1">
    <property type="nucleotide sequence ID" value="NZ_JBHSON010000052.1"/>
</dbReference>
<proteinExistence type="predicted"/>
<dbReference type="Pfam" id="PF13520">
    <property type="entry name" value="AA_permease_2"/>
    <property type="match status" value="1"/>
</dbReference>
<dbReference type="PANTHER" id="PTHR45649">
    <property type="entry name" value="AMINO-ACID PERMEASE BAT1"/>
    <property type="match status" value="1"/>
</dbReference>
<organism evidence="7 8">
    <name type="scientific">Actinomadura rugatobispora</name>
    <dbReference type="NCBI Taxonomy" id="1994"/>
    <lineage>
        <taxon>Bacteria</taxon>
        <taxon>Bacillati</taxon>
        <taxon>Actinomycetota</taxon>
        <taxon>Actinomycetes</taxon>
        <taxon>Streptosporangiales</taxon>
        <taxon>Thermomonosporaceae</taxon>
        <taxon>Actinomadura</taxon>
    </lineage>
</organism>
<feature type="transmembrane region" description="Helical" evidence="6">
    <location>
        <begin position="149"/>
        <end position="168"/>
    </location>
</feature>
<keyword evidence="8" id="KW-1185">Reference proteome</keyword>
<evidence type="ECO:0000256" key="5">
    <source>
        <dbReference type="ARBA" id="ARBA00023136"/>
    </source>
</evidence>
<keyword evidence="2" id="KW-0813">Transport</keyword>
<feature type="transmembrane region" description="Helical" evidence="6">
    <location>
        <begin position="71"/>
        <end position="93"/>
    </location>
</feature>
<dbReference type="Gene3D" id="1.20.1740.10">
    <property type="entry name" value="Amino acid/polyamine transporter I"/>
    <property type="match status" value="1"/>
</dbReference>
<evidence type="ECO:0000313" key="7">
    <source>
        <dbReference type="EMBL" id="MFC5750307.1"/>
    </source>
</evidence>
<dbReference type="Proteomes" id="UP001596074">
    <property type="component" value="Unassembled WGS sequence"/>
</dbReference>
<dbReference type="InterPro" id="IPR002293">
    <property type="entry name" value="AA/rel_permease1"/>
</dbReference>
<evidence type="ECO:0000256" key="4">
    <source>
        <dbReference type="ARBA" id="ARBA00022989"/>
    </source>
</evidence>
<feature type="transmembrane region" description="Helical" evidence="6">
    <location>
        <begin position="175"/>
        <end position="200"/>
    </location>
</feature>
<feature type="transmembrane region" description="Helical" evidence="6">
    <location>
        <begin position="430"/>
        <end position="449"/>
    </location>
</feature>
<feature type="transmembrane region" description="Helical" evidence="6">
    <location>
        <begin position="39"/>
        <end position="65"/>
    </location>
</feature>
<feature type="transmembrane region" description="Helical" evidence="6">
    <location>
        <begin position="304"/>
        <end position="329"/>
    </location>
</feature>
<evidence type="ECO:0000256" key="3">
    <source>
        <dbReference type="ARBA" id="ARBA00022692"/>
    </source>
</evidence>
<feature type="transmembrane region" description="Helical" evidence="6">
    <location>
        <begin position="114"/>
        <end position="137"/>
    </location>
</feature>
<protein>
    <submittedName>
        <fullName evidence="7">APC family permease</fullName>
    </submittedName>
</protein>
<accession>A0ABW1A5L0</accession>
<gene>
    <name evidence="7" type="ORF">ACFPZN_32180</name>
</gene>
<feature type="transmembrane region" description="Helical" evidence="6">
    <location>
        <begin position="461"/>
        <end position="480"/>
    </location>
</feature>
<feature type="transmembrane region" description="Helical" evidence="6">
    <location>
        <begin position="261"/>
        <end position="284"/>
    </location>
</feature>
<comment type="caution">
    <text evidence="7">The sequence shown here is derived from an EMBL/GenBank/DDBJ whole genome shotgun (WGS) entry which is preliminary data.</text>
</comment>
<evidence type="ECO:0000256" key="2">
    <source>
        <dbReference type="ARBA" id="ARBA00022448"/>
    </source>
</evidence>
<keyword evidence="5 6" id="KW-0472">Membrane</keyword>
<feature type="transmembrane region" description="Helical" evidence="6">
    <location>
        <begin position="220"/>
        <end position="240"/>
    </location>
</feature>
<feature type="transmembrane region" description="Helical" evidence="6">
    <location>
        <begin position="390"/>
        <end position="410"/>
    </location>
</feature>
<feature type="transmembrane region" description="Helical" evidence="6">
    <location>
        <begin position="364"/>
        <end position="384"/>
    </location>
</feature>
<sequence length="511" mass="53551">MSTAREPAAAPPAAEPGDADSARLAALGYETHFKRDMSLWANFSLGFTYLSPVVGVYALFAFSLATAGPPMIWAFVIAGVGQLLVALVFGEIVSQYPVSGGIYPWARRLWGRRWAWMSGWVYLFALLATIASVSYGAGPYAAAMLGFRPTATTTIVCALAILAVATLINLSGTRWLALAAIIGFAAELLGALAVGIWLLATERHHGLGVLFDGQGTGSGGSYAAAFLAASLIGIFQYYGFEACGDVAEEVRDPARRIPRAMRMTIYVGGAAATFVTLALVLSVADFGAVISGADADPVTTALTAAFGSGMVKVILGIVLISFVSCAMSLQAAASRLTYAYARDDMIVGSRVLARFSRARHVPPYALLLAAVLPAVLVIGSKLSADALTKIISFASLGIYLGFQMVVLAALRARLRGWRPAGHFTLGRWGLAVNIAALVYGVSAMVNMSWPRTPEAPWYDDYIVPLSGAVVIVLGLVYMAATRHYGRGDAPAGDAIPAAGRAAPATDPLTTP</sequence>
<dbReference type="EMBL" id="JBHSON010000052">
    <property type="protein sequence ID" value="MFC5750307.1"/>
    <property type="molecule type" value="Genomic_DNA"/>
</dbReference>
<evidence type="ECO:0000256" key="6">
    <source>
        <dbReference type="SAM" id="Phobius"/>
    </source>
</evidence>
<comment type="subcellular location">
    <subcellularLocation>
        <location evidence="1">Membrane</location>
        <topology evidence="1">Multi-pass membrane protein</topology>
    </subcellularLocation>
</comment>
<dbReference type="PANTHER" id="PTHR45649:SF26">
    <property type="entry name" value="OS04G0435100 PROTEIN"/>
    <property type="match status" value="1"/>
</dbReference>
<reference evidence="8" key="1">
    <citation type="journal article" date="2019" name="Int. J. Syst. Evol. Microbiol.">
        <title>The Global Catalogue of Microorganisms (GCM) 10K type strain sequencing project: providing services to taxonomists for standard genome sequencing and annotation.</title>
        <authorList>
            <consortium name="The Broad Institute Genomics Platform"/>
            <consortium name="The Broad Institute Genome Sequencing Center for Infectious Disease"/>
            <person name="Wu L."/>
            <person name="Ma J."/>
        </authorList>
    </citation>
    <scope>NUCLEOTIDE SEQUENCE [LARGE SCALE GENOMIC DNA]</scope>
    <source>
        <strain evidence="8">KCTC 42087</strain>
    </source>
</reference>
<keyword evidence="3 6" id="KW-0812">Transmembrane</keyword>
<keyword evidence="4 6" id="KW-1133">Transmembrane helix</keyword>